<reference evidence="1" key="1">
    <citation type="submission" date="2019-02" db="EMBL/GenBank/DDBJ databases">
        <authorList>
            <person name="Gruber-Vodicka R. H."/>
            <person name="Seah K. B. B."/>
        </authorList>
    </citation>
    <scope>NUCLEOTIDE SEQUENCE</scope>
    <source>
        <strain evidence="1">BECK_M6</strain>
    </source>
</reference>
<evidence type="ECO:0000313" key="1">
    <source>
        <dbReference type="EMBL" id="VFJ93508.1"/>
    </source>
</evidence>
<protein>
    <submittedName>
        <fullName evidence="1">Uncharacterized protein</fullName>
    </submittedName>
</protein>
<dbReference type="AlphaFoldDB" id="A0A450ULU2"/>
<sequence>MKKANSQDMDELRPEYRRTDFGELVRGKYANRASEETNVVVLEPDVAEAFPNDKAVNDALRGLLRVNHGSD</sequence>
<accession>A0A450ULU2</accession>
<dbReference type="EMBL" id="CAADFH010000032">
    <property type="protein sequence ID" value="VFJ93508.1"/>
    <property type="molecule type" value="Genomic_DNA"/>
</dbReference>
<proteinExistence type="predicted"/>
<gene>
    <name evidence="1" type="ORF">BECKLFY1418A_GA0070994_103219</name>
</gene>
<organism evidence="1">
    <name type="scientific">Candidatus Kentrum sp. LFY</name>
    <dbReference type="NCBI Taxonomy" id="2126342"/>
    <lineage>
        <taxon>Bacteria</taxon>
        <taxon>Pseudomonadati</taxon>
        <taxon>Pseudomonadota</taxon>
        <taxon>Gammaproteobacteria</taxon>
        <taxon>Candidatus Kentrum</taxon>
    </lineage>
</organism>
<name>A0A450ULU2_9GAMM</name>